<feature type="signal peptide" evidence="2">
    <location>
        <begin position="1"/>
        <end position="24"/>
    </location>
</feature>
<evidence type="ECO:0000313" key="5">
    <source>
        <dbReference type="Proteomes" id="UP000248795"/>
    </source>
</evidence>
<accession>A0A2W2AT99</accession>
<dbReference type="Proteomes" id="UP000248795">
    <property type="component" value="Unassembled WGS sequence"/>
</dbReference>
<dbReference type="SUPFAM" id="SSF56925">
    <property type="entry name" value="OMPA-like"/>
    <property type="match status" value="1"/>
</dbReference>
<keyword evidence="5" id="KW-1185">Reference proteome</keyword>
<dbReference type="AlphaFoldDB" id="A0A2W2AT99"/>
<evidence type="ECO:0000256" key="1">
    <source>
        <dbReference type="ARBA" id="ARBA00022729"/>
    </source>
</evidence>
<dbReference type="EMBL" id="QKVK01000001">
    <property type="protein sequence ID" value="PZF78535.1"/>
    <property type="molecule type" value="Genomic_DNA"/>
</dbReference>
<dbReference type="InterPro" id="IPR027385">
    <property type="entry name" value="Beta-barrel_OMP"/>
</dbReference>
<dbReference type="Gene3D" id="2.40.160.20">
    <property type="match status" value="1"/>
</dbReference>
<keyword evidence="1 2" id="KW-0732">Signal</keyword>
<evidence type="ECO:0000313" key="4">
    <source>
        <dbReference type="EMBL" id="PZF78535.1"/>
    </source>
</evidence>
<comment type="caution">
    <text evidence="4">The sequence shown here is derived from an EMBL/GenBank/DDBJ whole genome shotgun (WGS) entry which is preliminary data.</text>
</comment>
<organism evidence="4 5">
    <name type="scientific">Aestuariivirga litoralis</name>
    <dbReference type="NCBI Taxonomy" id="2650924"/>
    <lineage>
        <taxon>Bacteria</taxon>
        <taxon>Pseudomonadati</taxon>
        <taxon>Pseudomonadota</taxon>
        <taxon>Alphaproteobacteria</taxon>
        <taxon>Hyphomicrobiales</taxon>
        <taxon>Aestuariivirgaceae</taxon>
        <taxon>Aestuariivirga</taxon>
    </lineage>
</organism>
<name>A0A2W2AT99_9HYPH</name>
<reference evidence="5" key="1">
    <citation type="submission" date="2018-06" db="EMBL/GenBank/DDBJ databases">
        <title>Aestuariibacter litoralis strain KCTC 52945T.</title>
        <authorList>
            <person name="Li X."/>
            <person name="Salam N."/>
            <person name="Li J.-L."/>
            <person name="Chen Y.-M."/>
            <person name="Yang Z.-W."/>
            <person name="Zhang L.-Y."/>
            <person name="Han M.-X."/>
            <person name="Xiao M."/>
            <person name="Li W.-J."/>
        </authorList>
    </citation>
    <scope>NUCLEOTIDE SEQUENCE [LARGE SCALE GENOMIC DNA]</scope>
    <source>
        <strain evidence="5">KCTC 52945</strain>
    </source>
</reference>
<feature type="chain" id="PRO_5015844120" description="Outer membrane protein beta-barrel domain-containing protein" evidence="2">
    <location>
        <begin position="25"/>
        <end position="176"/>
    </location>
</feature>
<dbReference type="Pfam" id="PF13505">
    <property type="entry name" value="OMP_b-brl"/>
    <property type="match status" value="1"/>
</dbReference>
<gene>
    <name evidence="4" type="ORF">DK847_01630</name>
</gene>
<dbReference type="InterPro" id="IPR011250">
    <property type="entry name" value="OMP/PagP_B-barrel"/>
</dbReference>
<sequence length="176" mass="18829">MKFITKALLGLGLLAGITSAPALAADYAPEPVVTASSFYLRGDLGWSWLDTENNADSVFLLGGGVGYKFNDHLRTDLRGDYAGIGNDHHDFGSILGNVYFDIPTGSVITPYVGAGIGYGWSDDHGDNESGVTYALMAGVEVNITDNLSADVGYRFRQIIDSETYANEALVGLRYGF</sequence>
<proteinExistence type="predicted"/>
<evidence type="ECO:0000256" key="2">
    <source>
        <dbReference type="SAM" id="SignalP"/>
    </source>
</evidence>
<feature type="domain" description="Outer membrane protein beta-barrel" evidence="3">
    <location>
        <begin position="13"/>
        <end position="176"/>
    </location>
</feature>
<dbReference type="RefSeq" id="WP_111195863.1">
    <property type="nucleotide sequence ID" value="NZ_QKVK01000001.1"/>
</dbReference>
<protein>
    <recommendedName>
        <fullName evidence="3">Outer membrane protein beta-barrel domain-containing protein</fullName>
    </recommendedName>
</protein>
<evidence type="ECO:0000259" key="3">
    <source>
        <dbReference type="Pfam" id="PF13505"/>
    </source>
</evidence>